<dbReference type="OMA" id="XPRRRPR"/>
<evidence type="ECO:0000313" key="2">
    <source>
        <dbReference type="EMBL" id="OCT91925.1"/>
    </source>
</evidence>
<feature type="region of interest" description="Disordered" evidence="1">
    <location>
        <begin position="37"/>
        <end position="379"/>
    </location>
</feature>
<feature type="compositionally biased region" description="Basic and acidic residues" evidence="1">
    <location>
        <begin position="190"/>
        <end position="210"/>
    </location>
</feature>
<name>A0A974HVP2_XENLA</name>
<feature type="compositionally biased region" description="Basic and acidic residues" evidence="1">
    <location>
        <begin position="168"/>
        <end position="183"/>
    </location>
</feature>
<evidence type="ECO:0000313" key="3">
    <source>
        <dbReference type="Proteomes" id="UP000694892"/>
    </source>
</evidence>
<feature type="compositionally biased region" description="Basic and acidic residues" evidence="1">
    <location>
        <begin position="78"/>
        <end position="104"/>
    </location>
</feature>
<gene>
    <name evidence="2" type="ORF">XELAEV_18014982mg</name>
</gene>
<feature type="compositionally biased region" description="Gly residues" evidence="1">
    <location>
        <begin position="366"/>
        <end position="378"/>
    </location>
</feature>
<feature type="non-terminal residue" evidence="2">
    <location>
        <position position="552"/>
    </location>
</feature>
<feature type="compositionally biased region" description="Basic and acidic residues" evidence="1">
    <location>
        <begin position="255"/>
        <end position="272"/>
    </location>
</feature>
<protein>
    <submittedName>
        <fullName evidence="2">Uncharacterized protein</fullName>
    </submittedName>
</protein>
<feature type="compositionally biased region" description="Gly residues" evidence="1">
    <location>
        <begin position="114"/>
        <end position="124"/>
    </location>
</feature>
<accession>A0A974HVP2</accession>
<evidence type="ECO:0000256" key="1">
    <source>
        <dbReference type="SAM" id="MobiDB-lite"/>
    </source>
</evidence>
<sequence>MSAGDVLQGLRLALAGQEGKRIRRELVALLGSVQSLDVPAAAGEGSRRPQRRARPPDRLSPAVGGRTQRARCASGEAGSHRSRADGREGRAAARRTSGTEDRRQVGRTGAVRGAPGGAGAGTAGGAVRRGRSRKAQSPLLCMSGDALPALQGPSGSPAVEAGGATDGQRGEETPLDGVAREEAAATGPRESTRGVREVPRETHVAGRRAEVQAQPMGDSGDTGVRPGARPGRVFSRSSTTPRRRSPRGAAPGRAGVRDTRREWRSRPRDGTRSRSRSLSRCSWDDCRHQRGDRWGRVDASPSRERFISSGCLSPTRNPGRGSGGVDRDASTRESRSRSRQPGRLGDQDADGATAGRSTARLEGALRGPGGECSRGAGGMHDAQGLLSGLRDLLRRWETRGPLGETGIGHVASGQPAAAAAATVSEGAGELPGTEGAVQPVPGVVPEAAQRGAYVSFAGPLGTHVKKEVREKIWKGEFVEIFSLLPLEESVELKDDDKKDGKKEEEERSKRYRKIPKTFGNWLRAFCTLASIIGEKHPESCSPLFCYVDGIWE</sequence>
<dbReference type="Proteomes" id="UP000694892">
    <property type="component" value="Chromosome 2S"/>
</dbReference>
<dbReference type="AlphaFoldDB" id="A0A974HVP2"/>
<proteinExistence type="predicted"/>
<reference evidence="3" key="1">
    <citation type="journal article" date="2016" name="Nature">
        <title>Genome evolution in the allotetraploid frog Xenopus laevis.</title>
        <authorList>
            <person name="Session A.M."/>
            <person name="Uno Y."/>
            <person name="Kwon T."/>
            <person name="Chapman J.A."/>
            <person name="Toyoda A."/>
            <person name="Takahashi S."/>
            <person name="Fukui A."/>
            <person name="Hikosaka A."/>
            <person name="Suzuki A."/>
            <person name="Kondo M."/>
            <person name="van Heeringen S.J."/>
            <person name="Quigley I."/>
            <person name="Heinz S."/>
            <person name="Ogino H."/>
            <person name="Ochi H."/>
            <person name="Hellsten U."/>
            <person name="Lyons J.B."/>
            <person name="Simakov O."/>
            <person name="Putnam N."/>
            <person name="Stites J."/>
            <person name="Kuroki Y."/>
            <person name="Tanaka T."/>
            <person name="Michiue T."/>
            <person name="Watanabe M."/>
            <person name="Bogdanovic O."/>
            <person name="Lister R."/>
            <person name="Georgiou G."/>
            <person name="Paranjpe S.S."/>
            <person name="van Kruijsbergen I."/>
            <person name="Shu S."/>
            <person name="Carlson J."/>
            <person name="Kinoshita T."/>
            <person name="Ohta Y."/>
            <person name="Mawaribuchi S."/>
            <person name="Jenkins J."/>
            <person name="Grimwood J."/>
            <person name="Schmutz J."/>
            <person name="Mitros T."/>
            <person name="Mozaffari S.V."/>
            <person name="Suzuki Y."/>
            <person name="Haramoto Y."/>
            <person name="Yamamoto T.S."/>
            <person name="Takagi C."/>
            <person name="Heald R."/>
            <person name="Miller K."/>
            <person name="Haudenschild C."/>
            <person name="Kitzman J."/>
            <person name="Nakayama T."/>
            <person name="Izutsu Y."/>
            <person name="Robert J."/>
            <person name="Fortriede J."/>
            <person name="Burns K."/>
            <person name="Lotay V."/>
            <person name="Karimi K."/>
            <person name="Yasuoka Y."/>
            <person name="Dichmann D.S."/>
            <person name="Flajnik M.F."/>
            <person name="Houston D.W."/>
            <person name="Shendure J."/>
            <person name="DuPasquier L."/>
            <person name="Vize P.D."/>
            <person name="Zorn A.M."/>
            <person name="Ito M."/>
            <person name="Marcotte E.M."/>
            <person name="Wallingford J.B."/>
            <person name="Ito Y."/>
            <person name="Asashima M."/>
            <person name="Ueno N."/>
            <person name="Matsuda Y."/>
            <person name="Veenstra G.J."/>
            <person name="Fujiyama A."/>
            <person name="Harland R.M."/>
            <person name="Taira M."/>
            <person name="Rokhsar D.S."/>
        </authorList>
    </citation>
    <scope>NUCLEOTIDE SEQUENCE [LARGE SCALE GENOMIC DNA]</scope>
    <source>
        <strain evidence="3">J</strain>
    </source>
</reference>
<feature type="compositionally biased region" description="Basic and acidic residues" evidence="1">
    <location>
        <begin position="282"/>
        <end position="306"/>
    </location>
</feature>
<feature type="compositionally biased region" description="Basic and acidic residues" evidence="1">
    <location>
        <begin position="325"/>
        <end position="336"/>
    </location>
</feature>
<organism evidence="2 3">
    <name type="scientific">Xenopus laevis</name>
    <name type="common">African clawed frog</name>
    <dbReference type="NCBI Taxonomy" id="8355"/>
    <lineage>
        <taxon>Eukaryota</taxon>
        <taxon>Metazoa</taxon>
        <taxon>Chordata</taxon>
        <taxon>Craniata</taxon>
        <taxon>Vertebrata</taxon>
        <taxon>Euteleostomi</taxon>
        <taxon>Amphibia</taxon>
        <taxon>Batrachia</taxon>
        <taxon>Anura</taxon>
        <taxon>Pipoidea</taxon>
        <taxon>Pipidae</taxon>
        <taxon>Xenopodinae</taxon>
        <taxon>Xenopus</taxon>
        <taxon>Xenopus</taxon>
    </lineage>
</organism>
<dbReference type="EMBL" id="CM004469">
    <property type="protein sequence ID" value="OCT91925.1"/>
    <property type="molecule type" value="Genomic_DNA"/>
</dbReference>